<name>A6HJ63_RAT</name>
<sequence>MCIVQRDKFHNAIVIQGLGSNSFPFFTKRQSLCSLGWPGTKKSTCLCLTSLHYHTQPRSRF</sequence>
<organism evidence="1 2">
    <name type="scientific">Rattus norvegicus</name>
    <name type="common">Rat</name>
    <dbReference type="NCBI Taxonomy" id="10116"/>
    <lineage>
        <taxon>Eukaryota</taxon>
        <taxon>Metazoa</taxon>
        <taxon>Chordata</taxon>
        <taxon>Craniata</taxon>
        <taxon>Vertebrata</taxon>
        <taxon>Euteleostomi</taxon>
        <taxon>Mammalia</taxon>
        <taxon>Eutheria</taxon>
        <taxon>Euarchontoglires</taxon>
        <taxon>Glires</taxon>
        <taxon>Rodentia</taxon>
        <taxon>Myomorpha</taxon>
        <taxon>Muroidea</taxon>
        <taxon>Muridae</taxon>
        <taxon>Murinae</taxon>
        <taxon>Rattus</taxon>
    </lineage>
</organism>
<proteinExistence type="predicted"/>
<protein>
    <submittedName>
        <fullName evidence="1">RCG32960</fullName>
    </submittedName>
</protein>
<dbReference type="EMBL" id="CH473948">
    <property type="protein sequence ID" value="EDM06068.1"/>
    <property type="molecule type" value="Genomic_DNA"/>
</dbReference>
<evidence type="ECO:0000313" key="2">
    <source>
        <dbReference type="Proteomes" id="UP000234681"/>
    </source>
</evidence>
<dbReference type="AlphaFoldDB" id="A6HJ63"/>
<accession>A6HJ63</accession>
<reference evidence="1 2" key="1">
    <citation type="submission" date="2005-07" db="EMBL/GenBank/DDBJ databases">
        <authorList>
            <person name="Mural R.J."/>
            <person name="Li P.W."/>
            <person name="Adams M.D."/>
            <person name="Amanatides P.G."/>
            <person name="Baden-Tillson H."/>
            <person name="Barnstead M."/>
            <person name="Chin S.H."/>
            <person name="Dew I."/>
            <person name="Evans C.A."/>
            <person name="Ferriera S."/>
            <person name="Flanigan M."/>
            <person name="Fosler C."/>
            <person name="Glodek A."/>
            <person name="Gu Z."/>
            <person name="Holt R.A."/>
            <person name="Jennings D."/>
            <person name="Kraft C.L."/>
            <person name="Lu F."/>
            <person name="Nguyen T."/>
            <person name="Nusskern D.R."/>
            <person name="Pfannkoch C.M."/>
            <person name="Sitter C."/>
            <person name="Sutton G.G."/>
            <person name="Venter J.C."/>
            <person name="Wang Z."/>
            <person name="Woodage T."/>
            <person name="Zheng X.H."/>
            <person name="Zhong F."/>
        </authorList>
    </citation>
    <scope>NUCLEOTIDE SEQUENCE [LARGE SCALE GENOMIC DNA]</scope>
    <source>
        <strain>BN</strain>
        <strain evidence="2">Sprague-Dawley</strain>
    </source>
</reference>
<evidence type="ECO:0000313" key="1">
    <source>
        <dbReference type="EMBL" id="EDM06068.1"/>
    </source>
</evidence>
<dbReference type="Proteomes" id="UP000234681">
    <property type="component" value="Chromosome 10"/>
</dbReference>
<gene>
    <name evidence="1" type="ORF">rCG_32960</name>
</gene>